<dbReference type="InterPro" id="IPR058240">
    <property type="entry name" value="rSAM_sf"/>
</dbReference>
<proteinExistence type="predicted"/>
<dbReference type="InterPro" id="IPR007197">
    <property type="entry name" value="rSAM"/>
</dbReference>
<dbReference type="InterPro" id="IPR013785">
    <property type="entry name" value="Aldolase_TIM"/>
</dbReference>
<dbReference type="GO" id="GO:0046872">
    <property type="term" value="F:metal ion binding"/>
    <property type="evidence" value="ECO:0007669"/>
    <property type="project" value="UniProtKB-KW"/>
</dbReference>
<dbReference type="PANTHER" id="PTHR11228:SF7">
    <property type="entry name" value="PQQA PEPTIDE CYCLASE"/>
    <property type="match status" value="1"/>
</dbReference>
<evidence type="ECO:0000313" key="6">
    <source>
        <dbReference type="EMBL" id="QJA61956.1"/>
    </source>
</evidence>
<protein>
    <submittedName>
        <fullName evidence="6">Putative radical SAM superfamily protein</fullName>
    </submittedName>
</protein>
<dbReference type="CDD" id="cd01335">
    <property type="entry name" value="Radical_SAM"/>
    <property type="match status" value="1"/>
</dbReference>
<evidence type="ECO:0000256" key="4">
    <source>
        <dbReference type="ARBA" id="ARBA00023014"/>
    </source>
</evidence>
<dbReference type="Pfam" id="PF04055">
    <property type="entry name" value="Radical_SAM"/>
    <property type="match status" value="1"/>
</dbReference>
<gene>
    <name evidence="7" type="ORF">MM415A02320_0010</name>
    <name evidence="6" type="ORF">MM415B00849_0013</name>
</gene>
<dbReference type="Gene3D" id="3.20.20.70">
    <property type="entry name" value="Aldolase class I"/>
    <property type="match status" value="1"/>
</dbReference>
<dbReference type="SFLD" id="SFLDS00029">
    <property type="entry name" value="Radical_SAM"/>
    <property type="match status" value="1"/>
</dbReference>
<dbReference type="PANTHER" id="PTHR11228">
    <property type="entry name" value="RADICAL SAM DOMAIN PROTEIN"/>
    <property type="match status" value="1"/>
</dbReference>
<sequence>MKEWKSDFNPFNSWKVLAWAENIRGILDEKFLPPVVVNWDLVLGCNYNCPHCIWSKRKTLQPYKVPTEFIEKVPQFLHEWGVKAACIAGERGDPSLHPDLGMALRLLHHWNIEVGYVSNGYVMKDMEAIAHYCKFAGFSMDAGTPEAYARVKGVNIPNFGVVINNINKLTLYSSQRNLPVQVGYKVLILPNSYQTIYEAAKIARNIGVRDFQIRPAQLPESETAKINIDILNEQIGKAHSLGTDTFHVYSVRHKFTNTLKKKPRSHCWATPLTSTWLATGEVVACVDLRDEDYNTLCNYFTDGLAKVREVWGSEYHRNIIKTINERLDRCKRCTNGGYNDLIEKAFIDDGFDMRLI</sequence>
<reference evidence="6" key="1">
    <citation type="submission" date="2020-03" db="EMBL/GenBank/DDBJ databases">
        <title>The deep terrestrial virosphere.</title>
        <authorList>
            <person name="Holmfeldt K."/>
            <person name="Nilsson E."/>
            <person name="Simone D."/>
            <person name="Lopez-Fernandez M."/>
            <person name="Wu X."/>
            <person name="de Brujin I."/>
            <person name="Lundin D."/>
            <person name="Andersson A."/>
            <person name="Bertilsson S."/>
            <person name="Dopson M."/>
        </authorList>
    </citation>
    <scope>NUCLEOTIDE SEQUENCE</scope>
    <source>
        <strain evidence="7">MM415A02320</strain>
        <strain evidence="6">MM415B00849</strain>
    </source>
</reference>
<dbReference type="AlphaFoldDB" id="A0A6M3IWG8"/>
<keyword evidence="1" id="KW-0949">S-adenosyl-L-methionine</keyword>
<evidence type="ECO:0000256" key="3">
    <source>
        <dbReference type="ARBA" id="ARBA00023004"/>
    </source>
</evidence>
<evidence type="ECO:0000256" key="2">
    <source>
        <dbReference type="ARBA" id="ARBA00022723"/>
    </source>
</evidence>
<keyword evidence="3" id="KW-0408">Iron</keyword>
<keyword evidence="2" id="KW-0479">Metal-binding</keyword>
<evidence type="ECO:0000313" key="7">
    <source>
        <dbReference type="EMBL" id="QJA73567.1"/>
    </source>
</evidence>
<evidence type="ECO:0000259" key="5">
    <source>
        <dbReference type="Pfam" id="PF04055"/>
    </source>
</evidence>
<dbReference type="SUPFAM" id="SSF102114">
    <property type="entry name" value="Radical SAM enzymes"/>
    <property type="match status" value="1"/>
</dbReference>
<feature type="domain" description="Radical SAM core" evidence="5">
    <location>
        <begin position="44"/>
        <end position="169"/>
    </location>
</feature>
<keyword evidence="4" id="KW-0411">Iron-sulfur</keyword>
<dbReference type="GO" id="GO:0051536">
    <property type="term" value="F:iron-sulfur cluster binding"/>
    <property type="evidence" value="ECO:0007669"/>
    <property type="project" value="UniProtKB-KW"/>
</dbReference>
<dbReference type="InterPro" id="IPR050377">
    <property type="entry name" value="Radical_SAM_PqqE_MftC-like"/>
</dbReference>
<dbReference type="EMBL" id="MT141458">
    <property type="protein sequence ID" value="QJA61956.1"/>
    <property type="molecule type" value="Genomic_DNA"/>
</dbReference>
<evidence type="ECO:0000256" key="1">
    <source>
        <dbReference type="ARBA" id="ARBA00022691"/>
    </source>
</evidence>
<accession>A0A6M3IWG8</accession>
<organism evidence="6">
    <name type="scientific">viral metagenome</name>
    <dbReference type="NCBI Taxonomy" id="1070528"/>
    <lineage>
        <taxon>unclassified sequences</taxon>
        <taxon>metagenomes</taxon>
        <taxon>organismal metagenomes</taxon>
    </lineage>
</organism>
<dbReference type="EMBL" id="MT142036">
    <property type="protein sequence ID" value="QJA73567.1"/>
    <property type="molecule type" value="Genomic_DNA"/>
</dbReference>
<name>A0A6M3IWG8_9ZZZZ</name>
<dbReference type="GO" id="GO:0003824">
    <property type="term" value="F:catalytic activity"/>
    <property type="evidence" value="ECO:0007669"/>
    <property type="project" value="InterPro"/>
</dbReference>